<dbReference type="AlphaFoldDB" id="A0A0F8X542"/>
<sequence length="179" mass="19064">MSQPFNPEGGKGADRRLRGVLLLTALILLVLVGIRVGVALAASPAEGETWGEYQAPRLTALAPAPTPSPSPTPMATPAPVPTPEPQTMDVALTFYTCPPFCPGDPMANTLPLHEGAVACGYALVMGQRFQFEGVEYICEDRGLGPYQWLDFWHPTDTLGRAWQARVGMTGTITLLGSGE</sequence>
<protein>
    <submittedName>
        <fullName evidence="2">Uncharacterized protein</fullName>
    </submittedName>
</protein>
<accession>A0A0F8X542</accession>
<dbReference type="EMBL" id="LAZR01061259">
    <property type="protein sequence ID" value="KKK63943.1"/>
    <property type="molecule type" value="Genomic_DNA"/>
</dbReference>
<evidence type="ECO:0000313" key="2">
    <source>
        <dbReference type="EMBL" id="KKK63943.1"/>
    </source>
</evidence>
<name>A0A0F8X542_9ZZZZ</name>
<reference evidence="2" key="1">
    <citation type="journal article" date="2015" name="Nature">
        <title>Complex archaea that bridge the gap between prokaryotes and eukaryotes.</title>
        <authorList>
            <person name="Spang A."/>
            <person name="Saw J.H."/>
            <person name="Jorgensen S.L."/>
            <person name="Zaremba-Niedzwiedzka K."/>
            <person name="Martijn J."/>
            <person name="Lind A.E."/>
            <person name="van Eijk R."/>
            <person name="Schleper C."/>
            <person name="Guy L."/>
            <person name="Ettema T.J."/>
        </authorList>
    </citation>
    <scope>NUCLEOTIDE SEQUENCE</scope>
</reference>
<feature type="compositionally biased region" description="Pro residues" evidence="1">
    <location>
        <begin position="64"/>
        <end position="83"/>
    </location>
</feature>
<comment type="caution">
    <text evidence="2">The sequence shown here is derived from an EMBL/GenBank/DDBJ whole genome shotgun (WGS) entry which is preliminary data.</text>
</comment>
<proteinExistence type="predicted"/>
<evidence type="ECO:0000256" key="1">
    <source>
        <dbReference type="SAM" id="MobiDB-lite"/>
    </source>
</evidence>
<organism evidence="2">
    <name type="scientific">marine sediment metagenome</name>
    <dbReference type="NCBI Taxonomy" id="412755"/>
    <lineage>
        <taxon>unclassified sequences</taxon>
        <taxon>metagenomes</taxon>
        <taxon>ecological metagenomes</taxon>
    </lineage>
</organism>
<feature type="region of interest" description="Disordered" evidence="1">
    <location>
        <begin position="60"/>
        <end position="83"/>
    </location>
</feature>
<gene>
    <name evidence="2" type="ORF">LCGC14_2989190</name>
</gene>